<sequence>MANGGAFWPWALALFSLLNIATAQYDVPNPPSTYPHDYPGKPSGDYSPQWQKYFQVTDKLPNITFPMGKTYAGNLPVNRANHPNDTLFFWGFEKSPGSLTASLKPSNAEPWGIWLNGGPGSSSMFGLFFEASSNGPISINGDYSASSNQYSWDKLADYFWIDQPVGVGYSTADKEGYVADEDQIGKDFMGFLSNLVKVFPSLAQRPLQLTGESYAGQYIPYILKAYFGMPNPPVRIANIMIGDGTYTSEQVFELVPALSVLETYPQIIGYDAEVYKYFKDQTHLCKFDINLTYPQNGLIPDPEMTFPKGRFIPWALRMDRKKFKTQLMRRSVENPALAKRTPYEREVARQEWKRDLSLRQNGTIDPWYGCFLLDMYIDYALNYTFPWNLTDQPGFSYNVYDIPDALNPKVPQDASVFMNDPRVRAALHAPTVKDWELTVDYPFGTSTSINIFNALAANATAKKVGIYLTSGNDDTLIPHFGTEIAIQNTTFGGIQGFTRKPSTPWSTSDGKFAGVVHQERGWTYALYYGAGHLVPHDQPRAAYEFFRDFVLGKNNLGTVTSPRPGITAVVGGEDPKLAGVIRGGDPIYYGNGATQSTYIFPAATRAAWTKVNNAYQPSASGSRGGGHH</sequence>
<organism evidence="7 8">
    <name type="scientific">Crepidotus variabilis</name>
    <dbReference type="NCBI Taxonomy" id="179855"/>
    <lineage>
        <taxon>Eukaryota</taxon>
        <taxon>Fungi</taxon>
        <taxon>Dikarya</taxon>
        <taxon>Basidiomycota</taxon>
        <taxon>Agaricomycotina</taxon>
        <taxon>Agaricomycetes</taxon>
        <taxon>Agaricomycetidae</taxon>
        <taxon>Agaricales</taxon>
        <taxon>Agaricineae</taxon>
        <taxon>Crepidotaceae</taxon>
        <taxon>Crepidotus</taxon>
    </lineage>
</organism>
<gene>
    <name evidence="7" type="ORF">CPB83DRAFT_772216</name>
</gene>
<dbReference type="SUPFAM" id="SSF53474">
    <property type="entry name" value="alpha/beta-Hydrolases"/>
    <property type="match status" value="1"/>
</dbReference>
<dbReference type="GO" id="GO:0004185">
    <property type="term" value="F:serine-type carboxypeptidase activity"/>
    <property type="evidence" value="ECO:0007669"/>
    <property type="project" value="UniProtKB-UniRule"/>
</dbReference>
<protein>
    <recommendedName>
        <fullName evidence="6">Carboxypeptidase</fullName>
        <ecNumber evidence="6">3.4.16.-</ecNumber>
    </recommendedName>
</protein>
<dbReference type="PANTHER" id="PTHR11802">
    <property type="entry name" value="SERINE PROTEASE FAMILY S10 SERINE CARBOXYPEPTIDASE"/>
    <property type="match status" value="1"/>
</dbReference>
<evidence type="ECO:0000313" key="7">
    <source>
        <dbReference type="EMBL" id="KAF9525355.1"/>
    </source>
</evidence>
<dbReference type="Gene3D" id="3.40.50.1820">
    <property type="entry name" value="alpha/beta hydrolase"/>
    <property type="match status" value="1"/>
</dbReference>
<keyword evidence="2 6" id="KW-0121">Carboxypeptidase</keyword>
<dbReference type="InterPro" id="IPR018202">
    <property type="entry name" value="Ser_caboxypep_ser_AS"/>
</dbReference>
<dbReference type="PRINTS" id="PR00724">
    <property type="entry name" value="CRBOXYPTASEC"/>
</dbReference>
<reference evidence="7" key="1">
    <citation type="submission" date="2020-11" db="EMBL/GenBank/DDBJ databases">
        <authorList>
            <consortium name="DOE Joint Genome Institute"/>
            <person name="Ahrendt S."/>
            <person name="Riley R."/>
            <person name="Andreopoulos W."/>
            <person name="Labutti K."/>
            <person name="Pangilinan J."/>
            <person name="Ruiz-Duenas F.J."/>
            <person name="Barrasa J.M."/>
            <person name="Sanchez-Garcia M."/>
            <person name="Camarero S."/>
            <person name="Miyauchi S."/>
            <person name="Serrano A."/>
            <person name="Linde D."/>
            <person name="Babiker R."/>
            <person name="Drula E."/>
            <person name="Ayuso-Fernandez I."/>
            <person name="Pacheco R."/>
            <person name="Padilla G."/>
            <person name="Ferreira P."/>
            <person name="Barriuso J."/>
            <person name="Kellner H."/>
            <person name="Castanera R."/>
            <person name="Alfaro M."/>
            <person name="Ramirez L."/>
            <person name="Pisabarro A.G."/>
            <person name="Kuo A."/>
            <person name="Tritt A."/>
            <person name="Lipzen A."/>
            <person name="He G."/>
            <person name="Yan M."/>
            <person name="Ng V."/>
            <person name="Cullen D."/>
            <person name="Martin F."/>
            <person name="Rosso M.-N."/>
            <person name="Henrissat B."/>
            <person name="Hibbett D."/>
            <person name="Martinez A.T."/>
            <person name="Grigoriev I.V."/>
        </authorList>
    </citation>
    <scope>NUCLEOTIDE SEQUENCE</scope>
    <source>
        <strain evidence="7">CBS 506.95</strain>
    </source>
</reference>
<evidence type="ECO:0000256" key="1">
    <source>
        <dbReference type="ARBA" id="ARBA00009431"/>
    </source>
</evidence>
<evidence type="ECO:0000256" key="4">
    <source>
        <dbReference type="ARBA" id="ARBA00022801"/>
    </source>
</evidence>
<dbReference type="Proteomes" id="UP000807306">
    <property type="component" value="Unassembled WGS sequence"/>
</dbReference>
<name>A0A9P6EAC0_9AGAR</name>
<dbReference type="PROSITE" id="PS00131">
    <property type="entry name" value="CARBOXYPEPT_SER_SER"/>
    <property type="match status" value="1"/>
</dbReference>
<feature type="signal peptide" evidence="6">
    <location>
        <begin position="1"/>
        <end position="23"/>
    </location>
</feature>
<dbReference type="Pfam" id="PF00450">
    <property type="entry name" value="Peptidase_S10"/>
    <property type="match status" value="1"/>
</dbReference>
<evidence type="ECO:0000256" key="5">
    <source>
        <dbReference type="ARBA" id="ARBA00023180"/>
    </source>
</evidence>
<keyword evidence="3 6" id="KW-0645">Protease</keyword>
<dbReference type="InterPro" id="IPR001563">
    <property type="entry name" value="Peptidase_S10"/>
</dbReference>
<comment type="caution">
    <text evidence="7">The sequence shown here is derived from an EMBL/GenBank/DDBJ whole genome shotgun (WGS) entry which is preliminary data.</text>
</comment>
<keyword evidence="6" id="KW-0732">Signal</keyword>
<dbReference type="GO" id="GO:0006508">
    <property type="term" value="P:proteolysis"/>
    <property type="evidence" value="ECO:0007669"/>
    <property type="project" value="UniProtKB-KW"/>
</dbReference>
<dbReference type="PANTHER" id="PTHR11802:SF479">
    <property type="entry name" value="CARBOXYPEPTIDASE"/>
    <property type="match status" value="1"/>
</dbReference>
<evidence type="ECO:0000256" key="3">
    <source>
        <dbReference type="ARBA" id="ARBA00022670"/>
    </source>
</evidence>
<proteinExistence type="inferred from homology"/>
<keyword evidence="8" id="KW-1185">Reference proteome</keyword>
<accession>A0A9P6EAC0</accession>
<dbReference type="OrthoDB" id="443318at2759"/>
<comment type="similarity">
    <text evidence="1 6">Belongs to the peptidase S10 family.</text>
</comment>
<dbReference type="InterPro" id="IPR029058">
    <property type="entry name" value="AB_hydrolase_fold"/>
</dbReference>
<dbReference type="EMBL" id="MU157885">
    <property type="protein sequence ID" value="KAF9525355.1"/>
    <property type="molecule type" value="Genomic_DNA"/>
</dbReference>
<keyword evidence="4 6" id="KW-0378">Hydrolase</keyword>
<evidence type="ECO:0000256" key="2">
    <source>
        <dbReference type="ARBA" id="ARBA00022645"/>
    </source>
</evidence>
<evidence type="ECO:0000313" key="8">
    <source>
        <dbReference type="Proteomes" id="UP000807306"/>
    </source>
</evidence>
<feature type="chain" id="PRO_5040531135" description="Carboxypeptidase" evidence="6">
    <location>
        <begin position="24"/>
        <end position="628"/>
    </location>
</feature>
<evidence type="ECO:0000256" key="6">
    <source>
        <dbReference type="RuleBase" id="RU361156"/>
    </source>
</evidence>
<dbReference type="AlphaFoldDB" id="A0A9P6EAC0"/>
<dbReference type="EC" id="3.4.16.-" evidence="6"/>
<keyword evidence="5" id="KW-0325">Glycoprotein</keyword>